<name>A0A9X2HMW8_9SPHN</name>
<reference evidence="2" key="1">
    <citation type="submission" date="2022-05" db="EMBL/GenBank/DDBJ databases">
        <title>Sphingomonas sp. strain MG17 Genome sequencing and assembly.</title>
        <authorList>
            <person name="Kim I."/>
        </authorList>
    </citation>
    <scope>NUCLEOTIDE SEQUENCE</scope>
    <source>
        <strain evidence="2">MG17</strain>
    </source>
</reference>
<dbReference type="EMBL" id="JAMLDX010000031">
    <property type="protein sequence ID" value="MCP3733082.1"/>
    <property type="molecule type" value="Genomic_DNA"/>
</dbReference>
<feature type="chain" id="PRO_5040838285" description="Lipocalin-like domain-containing protein" evidence="1">
    <location>
        <begin position="20"/>
        <end position="148"/>
    </location>
</feature>
<organism evidence="2 3">
    <name type="scientific">Sphingomonas tagetis</name>
    <dbReference type="NCBI Taxonomy" id="2949092"/>
    <lineage>
        <taxon>Bacteria</taxon>
        <taxon>Pseudomonadati</taxon>
        <taxon>Pseudomonadota</taxon>
        <taxon>Alphaproteobacteria</taxon>
        <taxon>Sphingomonadales</taxon>
        <taxon>Sphingomonadaceae</taxon>
        <taxon>Sphingomonas</taxon>
    </lineage>
</organism>
<keyword evidence="3" id="KW-1185">Reference proteome</keyword>
<comment type="caution">
    <text evidence="2">The sequence shown here is derived from an EMBL/GenBank/DDBJ whole genome shotgun (WGS) entry which is preliminary data.</text>
</comment>
<evidence type="ECO:0000313" key="2">
    <source>
        <dbReference type="EMBL" id="MCP3733082.1"/>
    </source>
</evidence>
<accession>A0A9X2HMW8</accession>
<evidence type="ECO:0000256" key="1">
    <source>
        <dbReference type="SAM" id="SignalP"/>
    </source>
</evidence>
<proteinExistence type="predicted"/>
<evidence type="ECO:0008006" key="4">
    <source>
        <dbReference type="Google" id="ProtNLM"/>
    </source>
</evidence>
<feature type="signal peptide" evidence="1">
    <location>
        <begin position="1"/>
        <end position="19"/>
    </location>
</feature>
<gene>
    <name evidence="2" type="ORF">M9978_21995</name>
</gene>
<dbReference type="Proteomes" id="UP001139451">
    <property type="component" value="Unassembled WGS sequence"/>
</dbReference>
<evidence type="ECO:0000313" key="3">
    <source>
        <dbReference type="Proteomes" id="UP001139451"/>
    </source>
</evidence>
<keyword evidence="1" id="KW-0732">Signal</keyword>
<dbReference type="AlphaFoldDB" id="A0A9X2HMW8"/>
<sequence>MFAFLMSLITMFMSPAGVAAAPAQPAAAPVAAAQTQFDWLGGTWRTDALEMQCKVTSAGAACREEGRSAAMKGAEADLTFTGAQLKVALPTIPASTFTEIARDGQSVTYEMKTKVGVARLRFTRDGDTLKVERGNDKTYATTMTYQKG</sequence>
<protein>
    <recommendedName>
        <fullName evidence="4">Lipocalin-like domain-containing protein</fullName>
    </recommendedName>
</protein>